<feature type="region of interest" description="Disordered" evidence="6">
    <location>
        <begin position="404"/>
        <end position="452"/>
    </location>
</feature>
<dbReference type="SUPFAM" id="SSF50985">
    <property type="entry name" value="RCC1/BLIP-II"/>
    <property type="match status" value="1"/>
</dbReference>
<dbReference type="PANTHER" id="PTHR46207">
    <property type="entry name" value="PROTEIN RCC2"/>
    <property type="match status" value="1"/>
</dbReference>
<accession>A0AA48KZM9</accession>
<feature type="compositionally biased region" description="Basic residues" evidence="6">
    <location>
        <begin position="424"/>
        <end position="437"/>
    </location>
</feature>
<dbReference type="GO" id="GO:0008270">
    <property type="term" value="F:zinc ion binding"/>
    <property type="evidence" value="ECO:0007669"/>
    <property type="project" value="UniProtKB-KW"/>
</dbReference>
<evidence type="ECO:0000313" key="9">
    <source>
        <dbReference type="Proteomes" id="UP001233271"/>
    </source>
</evidence>
<feature type="compositionally biased region" description="Basic and acidic residues" evidence="6">
    <location>
        <begin position="23"/>
        <end position="32"/>
    </location>
</feature>
<protein>
    <recommendedName>
        <fullName evidence="7">PHD-type domain-containing protein</fullName>
    </recommendedName>
</protein>
<feature type="domain" description="PHD-type" evidence="7">
    <location>
        <begin position="473"/>
        <end position="524"/>
    </location>
</feature>
<dbReference type="GO" id="GO:0031267">
    <property type="term" value="F:small GTPase binding"/>
    <property type="evidence" value="ECO:0007669"/>
    <property type="project" value="TreeGrafter"/>
</dbReference>
<keyword evidence="1" id="KW-0479">Metal-binding</keyword>
<feature type="region of interest" description="Disordered" evidence="6">
    <location>
        <begin position="529"/>
        <end position="549"/>
    </location>
</feature>
<dbReference type="InterPro" id="IPR013083">
    <property type="entry name" value="Znf_RING/FYVE/PHD"/>
</dbReference>
<feature type="repeat" description="RCC1" evidence="5">
    <location>
        <begin position="340"/>
        <end position="393"/>
    </location>
</feature>
<organism evidence="8 9">
    <name type="scientific">Cutaneotrichosporon cavernicola</name>
    <dbReference type="NCBI Taxonomy" id="279322"/>
    <lineage>
        <taxon>Eukaryota</taxon>
        <taxon>Fungi</taxon>
        <taxon>Dikarya</taxon>
        <taxon>Basidiomycota</taxon>
        <taxon>Agaricomycotina</taxon>
        <taxon>Tremellomycetes</taxon>
        <taxon>Trichosporonales</taxon>
        <taxon>Trichosporonaceae</taxon>
        <taxon>Cutaneotrichosporon</taxon>
    </lineage>
</organism>
<dbReference type="Gene3D" id="3.30.40.10">
    <property type="entry name" value="Zinc/RING finger domain, C3HC4 (zinc finger)"/>
    <property type="match status" value="1"/>
</dbReference>
<feature type="region of interest" description="Disordered" evidence="6">
    <location>
        <begin position="53"/>
        <end position="79"/>
    </location>
</feature>
<evidence type="ECO:0000256" key="3">
    <source>
        <dbReference type="ARBA" id="ARBA00022833"/>
    </source>
</evidence>
<feature type="compositionally biased region" description="Low complexity" evidence="6">
    <location>
        <begin position="10"/>
        <end position="21"/>
    </location>
</feature>
<evidence type="ECO:0000256" key="6">
    <source>
        <dbReference type="SAM" id="MobiDB-lite"/>
    </source>
</evidence>
<evidence type="ECO:0000256" key="1">
    <source>
        <dbReference type="ARBA" id="ARBA00022723"/>
    </source>
</evidence>
<reference evidence="8" key="1">
    <citation type="journal article" date="2023" name="BMC Genomics">
        <title>Chromosome-level genome assemblies of Cutaneotrichosporon spp. (Trichosporonales, Basidiomycota) reveal imbalanced evolution between nucleotide sequences and chromosome synteny.</title>
        <authorList>
            <person name="Kobayashi Y."/>
            <person name="Kayamori A."/>
            <person name="Aoki K."/>
            <person name="Shiwa Y."/>
            <person name="Matsutani M."/>
            <person name="Fujita N."/>
            <person name="Sugita T."/>
            <person name="Iwasaki W."/>
            <person name="Tanaka N."/>
            <person name="Takashima M."/>
        </authorList>
    </citation>
    <scope>NUCLEOTIDE SEQUENCE</scope>
    <source>
        <strain evidence="8">HIS019</strain>
    </source>
</reference>
<evidence type="ECO:0000256" key="5">
    <source>
        <dbReference type="PROSITE-ProRule" id="PRU00235"/>
    </source>
</evidence>
<dbReference type="RefSeq" id="XP_060454087.1">
    <property type="nucleotide sequence ID" value="XM_060597166.1"/>
</dbReference>
<dbReference type="InterPro" id="IPR001965">
    <property type="entry name" value="Znf_PHD"/>
</dbReference>
<evidence type="ECO:0000256" key="4">
    <source>
        <dbReference type="PROSITE-ProRule" id="PRU00146"/>
    </source>
</evidence>
<dbReference type="PROSITE" id="PS50016">
    <property type="entry name" value="ZF_PHD_2"/>
    <property type="match status" value="1"/>
</dbReference>
<dbReference type="PANTHER" id="PTHR46207:SF1">
    <property type="entry name" value="PROTEIN RCC2"/>
    <property type="match status" value="1"/>
</dbReference>
<dbReference type="SMART" id="SM00249">
    <property type="entry name" value="PHD"/>
    <property type="match status" value="1"/>
</dbReference>
<feature type="region of interest" description="Disordered" evidence="6">
    <location>
        <begin position="1"/>
        <end position="39"/>
    </location>
</feature>
<dbReference type="Pfam" id="PF00628">
    <property type="entry name" value="PHD"/>
    <property type="match status" value="1"/>
</dbReference>
<dbReference type="SUPFAM" id="SSF57903">
    <property type="entry name" value="FYVE/PHD zinc finger"/>
    <property type="match status" value="1"/>
</dbReference>
<dbReference type="InterPro" id="IPR009091">
    <property type="entry name" value="RCC1/BLIP-II"/>
</dbReference>
<evidence type="ECO:0000259" key="7">
    <source>
        <dbReference type="PROSITE" id="PS50016"/>
    </source>
</evidence>
<dbReference type="GeneID" id="85492692"/>
<sequence length="549" mass="60408">MPPRPRSNESASASHSRAPSHGEGMDIDRPDLPDPQSSRAEWGRILICGGLDWERNAQPPSSKEVSSKGTKLLDDDQPIPVKPRWMSHLKITQVIGGPQANYTILIDLAGTAHIFGRVPFFKMENPTPRNRVHVVSCERPLHVPGPNGRKWDGGAVGDSHFFLFSGSELYGAGDNRASPLGVTGEYFAELEHIPGPWKRRNIRQVATGQTFSLILDSAGVVYAAGKSQFGQLGNGTTGEIILRNGKVGYSYQASPLPVPTRVQLDHAATAIYAGPSSSFVITENEGTELWVAGKCRLVGPGSSSEPFREFARLLHLENVQDFSAGFISHFATVVDDDDVPRTYAWGQGATHGELGIGSDFLSSSEPTPIEHLDNIEVLSIAAGHVHTVFLVKPDETLEERIGNAAQEDSEDDEPVKQPLGRPPGRGRARGRGRHARGHGWESRSQIRKAKEVDEEREKIKKLAIARWPAIDSGDLCNICHLAEQDDMTFLECERCEEGYHMDCLQPRLYELPDGEWFCPECEDSIIEWSRPRAQTPEPEIEDDDGPGLD</sequence>
<gene>
    <name evidence="8" type="ORF">CcaverHIS019_0201830</name>
</gene>
<feature type="compositionally biased region" description="Acidic residues" evidence="6">
    <location>
        <begin position="538"/>
        <end position="549"/>
    </location>
</feature>
<dbReference type="InterPro" id="IPR019787">
    <property type="entry name" value="Znf_PHD-finger"/>
</dbReference>
<dbReference type="Gene3D" id="2.130.10.30">
    <property type="entry name" value="Regulator of chromosome condensation 1/beta-lactamase-inhibitor protein II"/>
    <property type="match status" value="1"/>
</dbReference>
<feature type="compositionally biased region" description="Polar residues" evidence="6">
    <location>
        <begin position="58"/>
        <end position="69"/>
    </location>
</feature>
<dbReference type="EMBL" id="AP028213">
    <property type="protein sequence ID" value="BEI88821.1"/>
    <property type="molecule type" value="Genomic_DNA"/>
</dbReference>
<dbReference type="GO" id="GO:0016020">
    <property type="term" value="C:membrane"/>
    <property type="evidence" value="ECO:0007669"/>
    <property type="project" value="TreeGrafter"/>
</dbReference>
<keyword evidence="2 4" id="KW-0863">Zinc-finger</keyword>
<dbReference type="KEGG" id="ccac:CcaHIS019_0201830"/>
<dbReference type="Proteomes" id="UP001233271">
    <property type="component" value="Chromosome 2"/>
</dbReference>
<dbReference type="Pfam" id="PF00415">
    <property type="entry name" value="RCC1"/>
    <property type="match status" value="1"/>
</dbReference>
<dbReference type="InterPro" id="IPR028641">
    <property type="entry name" value="RCC2"/>
</dbReference>
<name>A0AA48KZM9_9TREE</name>
<dbReference type="InterPro" id="IPR011011">
    <property type="entry name" value="Znf_FYVE_PHD"/>
</dbReference>
<dbReference type="InterPro" id="IPR000408">
    <property type="entry name" value="Reg_chr_condens"/>
</dbReference>
<dbReference type="PROSITE" id="PS50012">
    <property type="entry name" value="RCC1_3"/>
    <property type="match status" value="2"/>
</dbReference>
<keyword evidence="3" id="KW-0862">Zinc</keyword>
<dbReference type="AlphaFoldDB" id="A0AA48KZM9"/>
<proteinExistence type="predicted"/>
<evidence type="ECO:0000313" key="8">
    <source>
        <dbReference type="EMBL" id="BEI88821.1"/>
    </source>
</evidence>
<evidence type="ECO:0000256" key="2">
    <source>
        <dbReference type="ARBA" id="ARBA00022771"/>
    </source>
</evidence>
<keyword evidence="9" id="KW-1185">Reference proteome</keyword>
<dbReference type="InterPro" id="IPR019786">
    <property type="entry name" value="Zinc_finger_PHD-type_CS"/>
</dbReference>
<dbReference type="PROSITE" id="PS01359">
    <property type="entry name" value="ZF_PHD_1"/>
    <property type="match status" value="1"/>
</dbReference>
<feature type="repeat" description="RCC1" evidence="5">
    <location>
        <begin position="219"/>
        <end position="284"/>
    </location>
</feature>